<dbReference type="EMBL" id="CAJNJA010051820">
    <property type="protein sequence ID" value="CAE7844899.1"/>
    <property type="molecule type" value="Genomic_DNA"/>
</dbReference>
<dbReference type="Proteomes" id="UP000601435">
    <property type="component" value="Unassembled WGS sequence"/>
</dbReference>
<evidence type="ECO:0000313" key="3">
    <source>
        <dbReference type="Proteomes" id="UP000601435"/>
    </source>
</evidence>
<evidence type="ECO:0000256" key="1">
    <source>
        <dbReference type="SAM" id="Phobius"/>
    </source>
</evidence>
<reference evidence="2" key="1">
    <citation type="submission" date="2021-02" db="EMBL/GenBank/DDBJ databases">
        <authorList>
            <person name="Dougan E. K."/>
            <person name="Rhodes N."/>
            <person name="Thang M."/>
            <person name="Chan C."/>
        </authorList>
    </citation>
    <scope>NUCLEOTIDE SEQUENCE</scope>
</reference>
<name>A0A812ZY58_9DINO</name>
<proteinExistence type="predicted"/>
<keyword evidence="1" id="KW-1133">Transmembrane helix</keyword>
<comment type="caution">
    <text evidence="2">The sequence shown here is derived from an EMBL/GenBank/DDBJ whole genome shotgun (WGS) entry which is preliminary data.</text>
</comment>
<keyword evidence="3" id="KW-1185">Reference proteome</keyword>
<keyword evidence="1" id="KW-0472">Membrane</keyword>
<evidence type="ECO:0000313" key="2">
    <source>
        <dbReference type="EMBL" id="CAE7844899.1"/>
    </source>
</evidence>
<feature type="transmembrane region" description="Helical" evidence="1">
    <location>
        <begin position="21"/>
        <end position="40"/>
    </location>
</feature>
<dbReference type="AlphaFoldDB" id="A0A812ZY58"/>
<sequence length="73" mass="8146">MASQEPIRLAREALREKSHEHALLDVAGIIGFFATITIVVDFTGHKSEEFAQLLTRMASIIDLGRRVRSRVLG</sequence>
<organism evidence="2 3">
    <name type="scientific">Symbiodinium necroappetens</name>
    <dbReference type="NCBI Taxonomy" id="1628268"/>
    <lineage>
        <taxon>Eukaryota</taxon>
        <taxon>Sar</taxon>
        <taxon>Alveolata</taxon>
        <taxon>Dinophyceae</taxon>
        <taxon>Suessiales</taxon>
        <taxon>Symbiodiniaceae</taxon>
        <taxon>Symbiodinium</taxon>
    </lineage>
</organism>
<accession>A0A812ZY58</accession>
<keyword evidence="1" id="KW-0812">Transmembrane</keyword>
<gene>
    <name evidence="2" type="ORF">SNEC2469_LOCUS25916</name>
</gene>
<protein>
    <submittedName>
        <fullName evidence="2">Uncharacterized protein</fullName>
    </submittedName>
</protein>